<protein>
    <submittedName>
        <fullName evidence="2">(African queen) hypothetical protein</fullName>
    </submittedName>
</protein>
<dbReference type="Proteomes" id="UP000789524">
    <property type="component" value="Unassembled WGS sequence"/>
</dbReference>
<reference evidence="2" key="1">
    <citation type="submission" date="2021-09" db="EMBL/GenBank/DDBJ databases">
        <authorList>
            <person name="Martin H S."/>
        </authorList>
    </citation>
    <scope>NUCLEOTIDE SEQUENCE</scope>
</reference>
<comment type="caution">
    <text evidence="2">The sequence shown here is derived from an EMBL/GenBank/DDBJ whole genome shotgun (WGS) entry which is preliminary data.</text>
</comment>
<gene>
    <name evidence="2" type="ORF">DCHRY22_LOCUS10015</name>
</gene>
<organism evidence="2 3">
    <name type="scientific">Danaus chrysippus</name>
    <name type="common">African queen</name>
    <dbReference type="NCBI Taxonomy" id="151541"/>
    <lineage>
        <taxon>Eukaryota</taxon>
        <taxon>Metazoa</taxon>
        <taxon>Ecdysozoa</taxon>
        <taxon>Arthropoda</taxon>
        <taxon>Hexapoda</taxon>
        <taxon>Insecta</taxon>
        <taxon>Pterygota</taxon>
        <taxon>Neoptera</taxon>
        <taxon>Endopterygota</taxon>
        <taxon>Lepidoptera</taxon>
        <taxon>Glossata</taxon>
        <taxon>Ditrysia</taxon>
        <taxon>Papilionoidea</taxon>
        <taxon>Nymphalidae</taxon>
        <taxon>Danainae</taxon>
        <taxon>Danaini</taxon>
        <taxon>Danaina</taxon>
        <taxon>Danaus</taxon>
        <taxon>Anosia</taxon>
    </lineage>
</organism>
<accession>A0A8J2QXX0</accession>
<feature type="compositionally biased region" description="Low complexity" evidence="1">
    <location>
        <begin position="73"/>
        <end position="83"/>
    </location>
</feature>
<keyword evidence="3" id="KW-1185">Reference proteome</keyword>
<dbReference type="EMBL" id="CAKASE010000067">
    <property type="protein sequence ID" value="CAG9571952.1"/>
    <property type="molecule type" value="Genomic_DNA"/>
</dbReference>
<dbReference type="AlphaFoldDB" id="A0A8J2QXX0"/>
<evidence type="ECO:0000313" key="2">
    <source>
        <dbReference type="EMBL" id="CAG9571952.1"/>
    </source>
</evidence>
<sequence>MKKYYDNAVIRSNVPTPIKDNLLSDDSPQQSTFEASTSATTVELSTFPAEPSTSTLQPSKSTVEAATLAPQPSTSTLQSCTSTSETHLIANDEANIADSPSTPVDNIDENSEVNPKICIFCDKKLEKTHKDNDNLFLK</sequence>
<name>A0A8J2QXX0_9NEOP</name>
<evidence type="ECO:0000313" key="3">
    <source>
        <dbReference type="Proteomes" id="UP000789524"/>
    </source>
</evidence>
<evidence type="ECO:0000256" key="1">
    <source>
        <dbReference type="SAM" id="MobiDB-lite"/>
    </source>
</evidence>
<feature type="compositionally biased region" description="Polar residues" evidence="1">
    <location>
        <begin position="24"/>
        <end position="44"/>
    </location>
</feature>
<feature type="region of interest" description="Disordered" evidence="1">
    <location>
        <begin position="16"/>
        <end position="83"/>
    </location>
</feature>
<dbReference type="OrthoDB" id="8060926at2759"/>
<proteinExistence type="predicted"/>
<feature type="compositionally biased region" description="Polar residues" evidence="1">
    <location>
        <begin position="51"/>
        <end position="64"/>
    </location>
</feature>